<dbReference type="GO" id="GO:0005829">
    <property type="term" value="C:cytosol"/>
    <property type="evidence" value="ECO:0007669"/>
    <property type="project" value="TreeGrafter"/>
</dbReference>
<dbReference type="GO" id="GO:0009097">
    <property type="term" value="P:isoleucine biosynthetic process"/>
    <property type="evidence" value="ECO:0007669"/>
    <property type="project" value="UniProtKB-UniRule"/>
</dbReference>
<evidence type="ECO:0000256" key="7">
    <source>
        <dbReference type="ARBA" id="ARBA00048670"/>
    </source>
</evidence>
<dbReference type="RefSeq" id="WP_147669743.1">
    <property type="nucleotide sequence ID" value="NZ_CP120678.1"/>
</dbReference>
<keyword evidence="11" id="KW-1185">Reference proteome</keyword>
<keyword evidence="5 8" id="KW-0028">Amino-acid biosynthesis</keyword>
<dbReference type="PANTHER" id="PTHR30239:SF0">
    <property type="entry name" value="ACETOLACTATE SYNTHASE SMALL SUBUNIT 1, CHLOROPLASTIC"/>
    <property type="match status" value="1"/>
</dbReference>
<evidence type="ECO:0000313" key="11">
    <source>
        <dbReference type="Proteomes" id="UP001243623"/>
    </source>
</evidence>
<dbReference type="GO" id="GO:1990610">
    <property type="term" value="F:acetolactate synthase regulator activity"/>
    <property type="evidence" value="ECO:0007669"/>
    <property type="project" value="UniProtKB-UniRule"/>
</dbReference>
<dbReference type="Pfam" id="PF10369">
    <property type="entry name" value="ALS_ss_C"/>
    <property type="match status" value="1"/>
</dbReference>
<evidence type="ECO:0000256" key="6">
    <source>
        <dbReference type="ARBA" id="ARBA00023304"/>
    </source>
</evidence>
<dbReference type="Gene3D" id="3.30.70.260">
    <property type="match status" value="1"/>
</dbReference>
<comment type="pathway">
    <text evidence="1 8">Amino-acid biosynthesis; L-isoleucine biosynthesis; L-isoleucine from 2-oxobutanoate: step 1/4.</text>
</comment>
<evidence type="ECO:0000256" key="8">
    <source>
        <dbReference type="RuleBase" id="RU368092"/>
    </source>
</evidence>
<comment type="function">
    <text evidence="8">Catalyzes the conversion of 2 pyruvate molecules into acetolactate in the first common step of the biosynthetic pathway of the branched-amino acids such as leucine, isoleucine, and valine.</text>
</comment>
<evidence type="ECO:0000256" key="5">
    <source>
        <dbReference type="ARBA" id="ARBA00022605"/>
    </source>
</evidence>
<comment type="catalytic activity">
    <reaction evidence="7 8">
        <text>2 pyruvate + H(+) = (2S)-2-acetolactate + CO2</text>
        <dbReference type="Rhea" id="RHEA:25249"/>
        <dbReference type="ChEBI" id="CHEBI:15361"/>
        <dbReference type="ChEBI" id="CHEBI:15378"/>
        <dbReference type="ChEBI" id="CHEBI:16526"/>
        <dbReference type="ChEBI" id="CHEBI:58476"/>
        <dbReference type="EC" id="2.2.1.6"/>
    </reaction>
</comment>
<dbReference type="PROSITE" id="PS51671">
    <property type="entry name" value="ACT"/>
    <property type="match status" value="1"/>
</dbReference>
<dbReference type="SUPFAM" id="SSF55021">
    <property type="entry name" value="ACT-like"/>
    <property type="match status" value="2"/>
</dbReference>
<dbReference type="CDD" id="cd04878">
    <property type="entry name" value="ACT_AHAS"/>
    <property type="match status" value="1"/>
</dbReference>
<dbReference type="NCBIfam" id="NF008864">
    <property type="entry name" value="PRK11895.1"/>
    <property type="match status" value="1"/>
</dbReference>
<dbReference type="EC" id="2.2.1.6" evidence="8"/>
<dbReference type="Proteomes" id="UP001243623">
    <property type="component" value="Chromosome"/>
</dbReference>
<dbReference type="NCBIfam" id="TIGR00119">
    <property type="entry name" value="acolac_sm"/>
    <property type="match status" value="1"/>
</dbReference>
<dbReference type="EMBL" id="CP120678">
    <property type="protein sequence ID" value="WIW69943.1"/>
    <property type="molecule type" value="Genomic_DNA"/>
</dbReference>
<dbReference type="InterPro" id="IPR054480">
    <property type="entry name" value="AHAS_small-like_ACT"/>
</dbReference>
<keyword evidence="8 10" id="KW-0808">Transferase</keyword>
<accession>A0A9Y2AHU6</accession>
<dbReference type="FunFam" id="3.30.70.1150:FF:000001">
    <property type="entry name" value="Acetolactate synthase small subunit"/>
    <property type="match status" value="1"/>
</dbReference>
<dbReference type="FunFam" id="3.30.70.260:FF:000001">
    <property type="entry name" value="Acetolactate synthase, small subunit"/>
    <property type="match status" value="1"/>
</dbReference>
<dbReference type="Gene3D" id="3.30.70.1150">
    <property type="entry name" value="ACT-like. Chain A, domain 2"/>
    <property type="match status" value="1"/>
</dbReference>
<evidence type="ECO:0000313" key="10">
    <source>
        <dbReference type="EMBL" id="WIW69943.1"/>
    </source>
</evidence>
<organism evidence="10 11">
    <name type="scientific">Selenobaculum gibii</name>
    <dbReference type="NCBI Taxonomy" id="3054208"/>
    <lineage>
        <taxon>Bacteria</taxon>
        <taxon>Bacillati</taxon>
        <taxon>Bacillota</taxon>
        <taxon>Negativicutes</taxon>
        <taxon>Selenomonadales</taxon>
        <taxon>Selenomonadaceae</taxon>
        <taxon>Selenobaculum</taxon>
    </lineage>
</organism>
<dbReference type="AlphaFoldDB" id="A0A9Y2AHU6"/>
<dbReference type="KEGG" id="sgbi:P3F81_08440"/>
<comment type="similarity">
    <text evidence="3 8">Belongs to the acetolactate synthase small subunit family.</text>
</comment>
<name>A0A9Y2AHU6_9FIRM</name>
<dbReference type="InterPro" id="IPR039557">
    <property type="entry name" value="AHAS_ACT"/>
</dbReference>
<proteinExistence type="inferred from homology"/>
<protein>
    <recommendedName>
        <fullName evidence="8">Acetolactate synthase small subunit</fullName>
        <shortName evidence="8">AHAS</shortName>
        <shortName evidence="8">ALS</shortName>
        <ecNumber evidence="8">2.2.1.6</ecNumber>
    </recommendedName>
    <alternativeName>
        <fullName evidence="8">Acetohydroxy-acid synthase small subunit</fullName>
    </alternativeName>
</protein>
<sequence>MSKRHIVSVLVQNQPGVLVRVASMFSRREFNIDSLSVGVTQSPEYSRMTVVIHGDKAVISQMVKQLEKLLEVVAVQLLEADSAVYRGMTLLKVKAEESNRLDILKIAEIFRAKVVDVQKATLIFEITGDDEKIDAFTRLLSPYGILETIRTGLIGLERGDHTIYQQREERDYYGEDVL</sequence>
<dbReference type="GO" id="GO:0009099">
    <property type="term" value="P:L-valine biosynthetic process"/>
    <property type="evidence" value="ECO:0007669"/>
    <property type="project" value="UniProtKB-UniRule"/>
</dbReference>
<evidence type="ECO:0000256" key="3">
    <source>
        <dbReference type="ARBA" id="ARBA00006341"/>
    </source>
</evidence>
<dbReference type="Pfam" id="PF22629">
    <property type="entry name" value="ACT_AHAS_ss"/>
    <property type="match status" value="1"/>
</dbReference>
<evidence type="ECO:0000259" key="9">
    <source>
        <dbReference type="PROSITE" id="PS51671"/>
    </source>
</evidence>
<gene>
    <name evidence="10" type="primary">ilvN</name>
    <name evidence="10" type="ORF">P3F81_08440</name>
</gene>
<comment type="pathway">
    <text evidence="2 8">Amino-acid biosynthesis; L-valine biosynthesis; L-valine from pyruvate: step 1/4.</text>
</comment>
<dbReference type="InterPro" id="IPR004789">
    <property type="entry name" value="Acetalactate_synth_ssu"/>
</dbReference>
<comment type="subunit">
    <text evidence="4 8">Dimer of large and small chains.</text>
</comment>
<dbReference type="InterPro" id="IPR002912">
    <property type="entry name" value="ACT_dom"/>
</dbReference>
<dbReference type="GO" id="GO:0003984">
    <property type="term" value="F:acetolactate synthase activity"/>
    <property type="evidence" value="ECO:0007669"/>
    <property type="project" value="UniProtKB-UniRule"/>
</dbReference>
<dbReference type="InterPro" id="IPR019455">
    <property type="entry name" value="Acetolactate_synth_ssu_C"/>
</dbReference>
<dbReference type="InterPro" id="IPR045865">
    <property type="entry name" value="ACT-like_dom_sf"/>
</dbReference>
<evidence type="ECO:0000256" key="4">
    <source>
        <dbReference type="ARBA" id="ARBA00011744"/>
    </source>
</evidence>
<reference evidence="10" key="1">
    <citation type="submission" date="2023-03" db="EMBL/GenBank/DDBJ databases">
        <title>Selenobaculum gbiensis gen. nov. sp. nov., a new bacterium isolated from the gut microbiota of IBD patient.</title>
        <authorList>
            <person name="Yeo S."/>
            <person name="Park H."/>
            <person name="Huh C.S."/>
        </authorList>
    </citation>
    <scope>NUCLEOTIDE SEQUENCE</scope>
    <source>
        <strain evidence="10">ICN-92133</strain>
    </source>
</reference>
<feature type="domain" description="ACT" evidence="9">
    <location>
        <begin position="6"/>
        <end position="80"/>
    </location>
</feature>
<evidence type="ECO:0000256" key="1">
    <source>
        <dbReference type="ARBA" id="ARBA00004974"/>
    </source>
</evidence>
<dbReference type="InterPro" id="IPR027271">
    <property type="entry name" value="Acetolactate_synth/TF_NikR_C"/>
</dbReference>
<evidence type="ECO:0000256" key="2">
    <source>
        <dbReference type="ARBA" id="ARBA00005025"/>
    </source>
</evidence>
<keyword evidence="6 8" id="KW-0100">Branched-chain amino acid biosynthesis</keyword>
<dbReference type="PANTHER" id="PTHR30239">
    <property type="entry name" value="ACETOLACTATE SYNTHASE SMALL SUBUNIT"/>
    <property type="match status" value="1"/>
</dbReference>